<dbReference type="Proteomes" id="UP000028782">
    <property type="component" value="Chromosome"/>
</dbReference>
<dbReference type="HOGENOM" id="CLU_2933439_0_0_4"/>
<sequence>MLRLCTSEHNAVLDKLEQKHVLENTLIDALSTALARHVDEDAEDATVTFTAAGPRLSGAA</sequence>
<organism evidence="1 2">
    <name type="scientific">Comamonas testosteroni TK102</name>
    <dbReference type="NCBI Taxonomy" id="1392005"/>
    <lineage>
        <taxon>Bacteria</taxon>
        <taxon>Pseudomonadati</taxon>
        <taxon>Pseudomonadota</taxon>
        <taxon>Betaproteobacteria</taxon>
        <taxon>Burkholderiales</taxon>
        <taxon>Comamonadaceae</taxon>
        <taxon>Comamonas</taxon>
    </lineage>
</organism>
<accession>A0A076PS62</accession>
<reference evidence="1 2" key="1">
    <citation type="journal article" date="2014" name="Genome Announc.">
        <title>Complete Genome Sequence of Polychlorinated Biphenyl Degrader Comamonas testosteroni TK102 (NBRC 109938).</title>
        <authorList>
            <person name="Fukuda K."/>
            <person name="Hosoyama A."/>
            <person name="Tsuchikane K."/>
            <person name="Ohji S."/>
            <person name="Yamazoe A."/>
            <person name="Fujita N."/>
            <person name="Shintani M."/>
            <person name="Kimbara K."/>
        </authorList>
    </citation>
    <scope>NUCLEOTIDE SEQUENCE [LARGE SCALE GENOMIC DNA]</scope>
    <source>
        <strain evidence="1">TK102</strain>
    </source>
</reference>
<protein>
    <submittedName>
        <fullName evidence="1">Uncharacterized protein</fullName>
    </submittedName>
</protein>
<name>A0A076PS62_COMTE</name>
<evidence type="ECO:0000313" key="2">
    <source>
        <dbReference type="Proteomes" id="UP000028782"/>
    </source>
</evidence>
<evidence type="ECO:0000313" key="1">
    <source>
        <dbReference type="EMBL" id="AIJ48533.1"/>
    </source>
</evidence>
<dbReference type="AlphaFoldDB" id="A0A076PS62"/>
<dbReference type="EMBL" id="CP006704">
    <property type="protein sequence ID" value="AIJ48533.1"/>
    <property type="molecule type" value="Genomic_DNA"/>
</dbReference>
<gene>
    <name evidence="1" type="ORF">O987_22225</name>
</gene>
<dbReference type="KEGG" id="ctes:O987_22225"/>
<proteinExistence type="predicted"/>